<dbReference type="Gene3D" id="3.10.129.10">
    <property type="entry name" value="Hotdog Thioesterase"/>
    <property type="match status" value="1"/>
</dbReference>
<dbReference type="SUPFAM" id="SSF54637">
    <property type="entry name" value="Thioesterase/thiol ester dehydrase-isomerase"/>
    <property type="match status" value="1"/>
</dbReference>
<dbReference type="EMBL" id="MU004184">
    <property type="protein sequence ID" value="KAF2499560.1"/>
    <property type="molecule type" value="Genomic_DNA"/>
</dbReference>
<dbReference type="AlphaFoldDB" id="A0A6A6R6R2"/>
<dbReference type="PANTHER" id="PTHR47260:SF1">
    <property type="entry name" value="UPF0644 PROTEIN PB2B4.06"/>
    <property type="match status" value="1"/>
</dbReference>
<sequence>MHPLRPILRPTPLLPYLRLPSTLRRNGTHQWRLNSGSATPNVNDLRPSFEAPPPPPPPKKPRSLFIYIWGTTFIFIGLAAGHVARSFVAPPPFPDPESREDRFRLEVLRRDIDSLDIVKALRAEGYHLHSDTALDESSKGKSGWRELDFPAILSDPSGTKLEDASQNISNDQILKPEITRTLTQKTMAGSGGLGIQRAFWNPLTRELIAVVFFGGRLSGWPGLAHGGAIATVLQDGLSRVVAGPDTILDSVPSPSSLSLSYARPTQANNFYVLRASISSRLDEQTLLPQSTPDSGKSWFPWSKNVTKSPVSSGTGPVVEVSGTIENMAGQVCVRAKAAFPASAVRG</sequence>
<feature type="region of interest" description="Disordered" evidence="1">
    <location>
        <begin position="31"/>
        <end position="58"/>
    </location>
</feature>
<evidence type="ECO:0008006" key="4">
    <source>
        <dbReference type="Google" id="ProtNLM"/>
    </source>
</evidence>
<dbReference type="OrthoDB" id="506431at2759"/>
<dbReference type="PANTHER" id="PTHR47260">
    <property type="entry name" value="UPF0644 PROTEIN PB2B4.06"/>
    <property type="match status" value="1"/>
</dbReference>
<evidence type="ECO:0000313" key="2">
    <source>
        <dbReference type="EMBL" id="KAF2499560.1"/>
    </source>
</evidence>
<reference evidence="2" key="1">
    <citation type="journal article" date="2020" name="Stud. Mycol.">
        <title>101 Dothideomycetes genomes: a test case for predicting lifestyles and emergence of pathogens.</title>
        <authorList>
            <person name="Haridas S."/>
            <person name="Albert R."/>
            <person name="Binder M."/>
            <person name="Bloem J."/>
            <person name="Labutti K."/>
            <person name="Salamov A."/>
            <person name="Andreopoulos B."/>
            <person name="Baker S."/>
            <person name="Barry K."/>
            <person name="Bills G."/>
            <person name="Bluhm B."/>
            <person name="Cannon C."/>
            <person name="Castanera R."/>
            <person name="Culley D."/>
            <person name="Daum C."/>
            <person name="Ezra D."/>
            <person name="Gonzalez J."/>
            <person name="Henrissat B."/>
            <person name="Kuo A."/>
            <person name="Liang C."/>
            <person name="Lipzen A."/>
            <person name="Lutzoni F."/>
            <person name="Magnuson J."/>
            <person name="Mondo S."/>
            <person name="Nolan M."/>
            <person name="Ohm R."/>
            <person name="Pangilinan J."/>
            <person name="Park H.-J."/>
            <person name="Ramirez L."/>
            <person name="Alfaro M."/>
            <person name="Sun H."/>
            <person name="Tritt A."/>
            <person name="Yoshinaga Y."/>
            <person name="Zwiers L.-H."/>
            <person name="Turgeon B."/>
            <person name="Goodwin S."/>
            <person name="Spatafora J."/>
            <person name="Crous P."/>
            <person name="Grigoriev I."/>
        </authorList>
    </citation>
    <scope>NUCLEOTIDE SEQUENCE</scope>
    <source>
        <strain evidence="2">CBS 269.34</strain>
    </source>
</reference>
<dbReference type="Proteomes" id="UP000799750">
    <property type="component" value="Unassembled WGS sequence"/>
</dbReference>
<protein>
    <recommendedName>
        <fullName evidence="4">Thioesterase domain-containing protein</fullName>
    </recommendedName>
</protein>
<feature type="compositionally biased region" description="Polar residues" evidence="1">
    <location>
        <begin position="31"/>
        <end position="42"/>
    </location>
</feature>
<accession>A0A6A6R6R2</accession>
<keyword evidence="3" id="KW-1185">Reference proteome</keyword>
<proteinExistence type="predicted"/>
<gene>
    <name evidence="2" type="ORF">BU16DRAFT_557877</name>
</gene>
<organism evidence="2 3">
    <name type="scientific">Lophium mytilinum</name>
    <dbReference type="NCBI Taxonomy" id="390894"/>
    <lineage>
        <taxon>Eukaryota</taxon>
        <taxon>Fungi</taxon>
        <taxon>Dikarya</taxon>
        <taxon>Ascomycota</taxon>
        <taxon>Pezizomycotina</taxon>
        <taxon>Dothideomycetes</taxon>
        <taxon>Pleosporomycetidae</taxon>
        <taxon>Mytilinidiales</taxon>
        <taxon>Mytilinidiaceae</taxon>
        <taxon>Lophium</taxon>
    </lineage>
</organism>
<dbReference type="InterPro" id="IPR052061">
    <property type="entry name" value="PTE-AB_protein"/>
</dbReference>
<evidence type="ECO:0000256" key="1">
    <source>
        <dbReference type="SAM" id="MobiDB-lite"/>
    </source>
</evidence>
<dbReference type="InterPro" id="IPR029069">
    <property type="entry name" value="HotDog_dom_sf"/>
</dbReference>
<name>A0A6A6R6R2_9PEZI</name>
<evidence type="ECO:0000313" key="3">
    <source>
        <dbReference type="Proteomes" id="UP000799750"/>
    </source>
</evidence>